<keyword evidence="1" id="KW-0175">Coiled coil</keyword>
<evidence type="ECO:0000256" key="1">
    <source>
        <dbReference type="SAM" id="Coils"/>
    </source>
</evidence>
<protein>
    <recommendedName>
        <fullName evidence="4">Ankyrin repeat protein</fullName>
    </recommendedName>
</protein>
<reference evidence="2 3" key="1">
    <citation type="submission" date="2024-02" db="EMBL/GenBank/DDBJ databases">
        <title>First draft genome assembly of two strains of Seiridium cardinale.</title>
        <authorList>
            <person name="Emiliani G."/>
            <person name="Scali E."/>
        </authorList>
    </citation>
    <scope>NUCLEOTIDE SEQUENCE [LARGE SCALE GENOMIC DNA]</scope>
    <source>
        <strain evidence="2 3">BM-138-000479</strain>
    </source>
</reference>
<accession>A0ABR2XBQ1</accession>
<evidence type="ECO:0000313" key="2">
    <source>
        <dbReference type="EMBL" id="KAK9771097.1"/>
    </source>
</evidence>
<sequence length="630" mass="71332">MAGNHLPHYTHSLPTGNHSHSGRILENRFAALIWAFEKGPNSLLGTIFEHCAKSDEMIEYKTEWVLEHNRTTPLIIAIDNLNLLTVKDLLRLGANANIPCRISSRGQITEWYPFVAAVRGGKGPMASSWNSNSQSDILELLLNRGVDPNRPAILYTEGAASSDWKSLPPLTQVMQKSSCAVEWIDWLMKAGANPLQEDARYPKERTPLLAALVRPESGVNNPIATAKLKALLKYMPRDLPRTTTGDSLITEITEIPTDRRLEILRILLTHGLNPDYERLADTQPTALQRLARRMQNTASREFDQELKGLKADLQKLSVARFEPWHSKVWDRLDELESSISTNKTSYRGIRKRIQEMTKVLSEVVKRKFRVNKEQVDLLEAVKAEGCELPADVALLERKPGRQGWDAKDETRQLRRQLDQSSKQLREQSIGETRRVQELEKKIQNLSAERLNLGYDNRAALDRSAELETELSETADELLVLTELTNSLTEALRAKDALLEQLETAMDEKLMVMEENMSQAPERNEEESIAGRLTALCSVQTASHQKYLEERSRADEAARLKELEPAKASQLQKQLQAAEIESWTLQVKSDALQDALNGYRQSNDDLLACCHKSSKDYQDMQSQQTILESQL</sequence>
<keyword evidence="3" id="KW-1185">Reference proteome</keyword>
<feature type="coiled-coil region" evidence="1">
    <location>
        <begin position="407"/>
        <end position="507"/>
    </location>
</feature>
<dbReference type="SUPFAM" id="SSF48403">
    <property type="entry name" value="Ankyrin repeat"/>
    <property type="match status" value="1"/>
</dbReference>
<gene>
    <name evidence="2" type="ORF">SCAR479_12221</name>
</gene>
<dbReference type="SMART" id="SM00248">
    <property type="entry name" value="ANK"/>
    <property type="match status" value="5"/>
</dbReference>
<name>A0ABR2XBQ1_9PEZI</name>
<dbReference type="InterPro" id="IPR002110">
    <property type="entry name" value="Ankyrin_rpt"/>
</dbReference>
<dbReference type="Gene3D" id="1.25.40.20">
    <property type="entry name" value="Ankyrin repeat-containing domain"/>
    <property type="match status" value="1"/>
</dbReference>
<comment type="caution">
    <text evidence="2">The sequence shown here is derived from an EMBL/GenBank/DDBJ whole genome shotgun (WGS) entry which is preliminary data.</text>
</comment>
<dbReference type="InterPro" id="IPR036770">
    <property type="entry name" value="Ankyrin_rpt-contain_sf"/>
</dbReference>
<evidence type="ECO:0000313" key="3">
    <source>
        <dbReference type="Proteomes" id="UP001465668"/>
    </source>
</evidence>
<proteinExistence type="predicted"/>
<dbReference type="Proteomes" id="UP001465668">
    <property type="component" value="Unassembled WGS sequence"/>
</dbReference>
<organism evidence="2 3">
    <name type="scientific">Seiridium cardinale</name>
    <dbReference type="NCBI Taxonomy" id="138064"/>
    <lineage>
        <taxon>Eukaryota</taxon>
        <taxon>Fungi</taxon>
        <taxon>Dikarya</taxon>
        <taxon>Ascomycota</taxon>
        <taxon>Pezizomycotina</taxon>
        <taxon>Sordariomycetes</taxon>
        <taxon>Xylariomycetidae</taxon>
        <taxon>Amphisphaeriales</taxon>
        <taxon>Sporocadaceae</taxon>
        <taxon>Seiridium</taxon>
    </lineage>
</organism>
<dbReference type="EMBL" id="JARVKM010000080">
    <property type="protein sequence ID" value="KAK9771097.1"/>
    <property type="molecule type" value="Genomic_DNA"/>
</dbReference>
<evidence type="ECO:0008006" key="4">
    <source>
        <dbReference type="Google" id="ProtNLM"/>
    </source>
</evidence>